<dbReference type="InterPro" id="IPR050301">
    <property type="entry name" value="NTE"/>
</dbReference>
<name>A0A1G2LSJ6_9BACT</name>
<dbReference type="Proteomes" id="UP000177171">
    <property type="component" value="Unassembled WGS sequence"/>
</dbReference>
<accession>A0A1G2LSJ6</accession>
<dbReference type="Pfam" id="PF01734">
    <property type="entry name" value="Patatin"/>
    <property type="match status" value="1"/>
</dbReference>
<evidence type="ECO:0000259" key="5">
    <source>
        <dbReference type="PROSITE" id="PS51635"/>
    </source>
</evidence>
<proteinExistence type="predicted"/>
<keyword evidence="3 4" id="KW-0443">Lipid metabolism</keyword>
<dbReference type="PANTHER" id="PTHR14226">
    <property type="entry name" value="NEUROPATHY TARGET ESTERASE/SWISS CHEESE D.MELANOGASTER"/>
    <property type="match status" value="1"/>
</dbReference>
<evidence type="ECO:0000256" key="2">
    <source>
        <dbReference type="ARBA" id="ARBA00022963"/>
    </source>
</evidence>
<keyword evidence="2 4" id="KW-0442">Lipid degradation</keyword>
<dbReference type="InterPro" id="IPR016035">
    <property type="entry name" value="Acyl_Trfase/lysoPLipase"/>
</dbReference>
<dbReference type="GO" id="GO:0016787">
    <property type="term" value="F:hydrolase activity"/>
    <property type="evidence" value="ECO:0007669"/>
    <property type="project" value="UniProtKB-UniRule"/>
</dbReference>
<dbReference type="PROSITE" id="PS51635">
    <property type="entry name" value="PNPLA"/>
    <property type="match status" value="1"/>
</dbReference>
<dbReference type="AlphaFoldDB" id="A0A1G2LSJ6"/>
<evidence type="ECO:0000313" key="6">
    <source>
        <dbReference type="EMBL" id="OHA13839.1"/>
    </source>
</evidence>
<dbReference type="Gene3D" id="3.40.1090.10">
    <property type="entry name" value="Cytosolic phospholipase A2 catalytic domain"/>
    <property type="match status" value="2"/>
</dbReference>
<dbReference type="EMBL" id="MHQY01000016">
    <property type="protein sequence ID" value="OHA13839.1"/>
    <property type="molecule type" value="Genomic_DNA"/>
</dbReference>
<keyword evidence="1 4" id="KW-0378">Hydrolase</keyword>
<feature type="active site" description="Nucleophile" evidence="4">
    <location>
        <position position="46"/>
    </location>
</feature>
<evidence type="ECO:0000256" key="3">
    <source>
        <dbReference type="ARBA" id="ARBA00023098"/>
    </source>
</evidence>
<feature type="short sequence motif" description="GXGXXG" evidence="4">
    <location>
        <begin position="17"/>
        <end position="22"/>
    </location>
</feature>
<comment type="caution">
    <text evidence="6">The sequence shown here is derived from an EMBL/GenBank/DDBJ whole genome shotgun (WGS) entry which is preliminary data.</text>
</comment>
<protein>
    <recommendedName>
        <fullName evidence="5">PNPLA domain-containing protein</fullName>
    </recommendedName>
</protein>
<feature type="active site" description="Proton acceptor" evidence="4">
    <location>
        <position position="203"/>
    </location>
</feature>
<sequence length="336" mass="37655">MNPSDWHPGKTGVVLGGGGCVGIIQLEALQAIEENGIPIHYFSGGSVGAINAAGFLQEGCSVRRLNRVWYFLKEPSEIFQLRISSHVFKALKGASWMDYATMRVLKKIVQAVFKAESIYRADGVLRLIGNNIDTEKLFNQPQQFFVTVTDDAKGKVVYFSKDDPEMRENPINFLLAIYASCAIPGVLPKAVIRYHGELRTYIDGAYRRPLPIKKAIDDGCDTIIVIRCHSDKTLKPIPLEMASALSEGVGRLHHNVEKDEIKLMRERYPDKTIIAIEPEWLPDTLSTVSWKKGDFVKARKAIRPVVDRELAPLIKYFKERRRAETAVDPSAGEGKE</sequence>
<reference evidence="6 7" key="1">
    <citation type="journal article" date="2016" name="Nat. Commun.">
        <title>Thousands of microbial genomes shed light on interconnected biogeochemical processes in an aquifer system.</title>
        <authorList>
            <person name="Anantharaman K."/>
            <person name="Brown C.T."/>
            <person name="Hug L.A."/>
            <person name="Sharon I."/>
            <person name="Castelle C.J."/>
            <person name="Probst A.J."/>
            <person name="Thomas B.C."/>
            <person name="Singh A."/>
            <person name="Wilkins M.J."/>
            <person name="Karaoz U."/>
            <person name="Brodie E.L."/>
            <person name="Williams K.H."/>
            <person name="Hubbard S.S."/>
            <person name="Banfield J.F."/>
        </authorList>
    </citation>
    <scope>NUCLEOTIDE SEQUENCE [LARGE SCALE GENOMIC DNA]</scope>
</reference>
<dbReference type="InterPro" id="IPR002641">
    <property type="entry name" value="PNPLA_dom"/>
</dbReference>
<evidence type="ECO:0000256" key="4">
    <source>
        <dbReference type="PROSITE-ProRule" id="PRU01161"/>
    </source>
</evidence>
<feature type="short sequence motif" description="DGA/G" evidence="4">
    <location>
        <begin position="203"/>
        <end position="205"/>
    </location>
</feature>
<feature type="short sequence motif" description="GXSXG" evidence="4">
    <location>
        <begin position="44"/>
        <end position="48"/>
    </location>
</feature>
<dbReference type="PANTHER" id="PTHR14226:SF29">
    <property type="entry name" value="NEUROPATHY TARGET ESTERASE SWS"/>
    <property type="match status" value="1"/>
</dbReference>
<dbReference type="SUPFAM" id="SSF52151">
    <property type="entry name" value="FabD/lysophospholipase-like"/>
    <property type="match status" value="1"/>
</dbReference>
<evidence type="ECO:0000313" key="7">
    <source>
        <dbReference type="Proteomes" id="UP000177171"/>
    </source>
</evidence>
<gene>
    <name evidence="6" type="ORF">A3G49_04495</name>
</gene>
<evidence type="ECO:0000256" key="1">
    <source>
        <dbReference type="ARBA" id="ARBA00022801"/>
    </source>
</evidence>
<organism evidence="6 7">
    <name type="scientific">Candidatus Sungbacteria bacterium RIFCSPLOWO2_12_FULL_41_11</name>
    <dbReference type="NCBI Taxonomy" id="1802286"/>
    <lineage>
        <taxon>Bacteria</taxon>
        <taxon>Candidatus Sungiibacteriota</taxon>
    </lineage>
</organism>
<dbReference type="GO" id="GO:0016042">
    <property type="term" value="P:lipid catabolic process"/>
    <property type="evidence" value="ECO:0007669"/>
    <property type="project" value="UniProtKB-UniRule"/>
</dbReference>
<feature type="domain" description="PNPLA" evidence="5">
    <location>
        <begin position="13"/>
        <end position="216"/>
    </location>
</feature>